<protein>
    <submittedName>
        <fullName evidence="1">Uncharacterized protein</fullName>
    </submittedName>
</protein>
<reference evidence="1" key="1">
    <citation type="journal article" date="2008" name="Proc. Natl. Acad. Sci. U.S.A.">
        <title>Whole-genome comparison of disease and carriage strains provides insights into virulence evolution in Neisseria meningitidis.</title>
        <authorList>
            <person name="Schoen C."/>
            <person name="Blom J."/>
            <person name="Claus H."/>
            <person name="Schramm-Glueck A."/>
            <person name="Brandt P."/>
            <person name="Mueller T."/>
            <person name="Goesmann A."/>
            <person name="Joseph B."/>
            <person name="Konietzny S."/>
            <person name="Kurzai O."/>
            <person name="Schmitt C."/>
            <person name="Friedrich T."/>
            <person name="Linke B."/>
            <person name="Vogel U."/>
            <person name="Frosch M."/>
        </authorList>
    </citation>
    <scope>NUCLEOTIDE SEQUENCE</scope>
    <source>
        <strain evidence="1">Alpha153</strain>
    </source>
</reference>
<gene>
    <name evidence="1" type="ORF">NME_0471</name>
</gene>
<dbReference type="EMBL" id="AM889137">
    <property type="protein sequence ID" value="CBA04451.1"/>
    <property type="molecule type" value="Genomic_DNA"/>
</dbReference>
<proteinExistence type="predicted"/>
<evidence type="ECO:0000313" key="1">
    <source>
        <dbReference type="EMBL" id="CBA04451.1"/>
    </source>
</evidence>
<dbReference type="AlphaFoldDB" id="C6SB09"/>
<name>C6SB09_NEIME</name>
<accession>C6SB09</accession>
<organism evidence="1">
    <name type="scientific">Neisseria meningitidis alpha153</name>
    <dbReference type="NCBI Taxonomy" id="663926"/>
    <lineage>
        <taxon>Bacteria</taxon>
        <taxon>Pseudomonadati</taxon>
        <taxon>Pseudomonadota</taxon>
        <taxon>Betaproteobacteria</taxon>
        <taxon>Neisseriales</taxon>
        <taxon>Neisseriaceae</taxon>
        <taxon>Neisseria</taxon>
    </lineage>
</organism>
<sequence>MEMMLHKIPARLGSAFLLGKQHHFIVGQIGREMI</sequence>